<protein>
    <submittedName>
        <fullName evidence="1">Uncharacterized protein</fullName>
    </submittedName>
</protein>
<dbReference type="KEGG" id="apo:Arcpr_1707"/>
<dbReference type="HOGENOM" id="CLU_1811346_0_0_2"/>
<dbReference type="eggNOG" id="arCOG10366">
    <property type="taxonomic scope" value="Archaea"/>
</dbReference>
<accession>D2RF59</accession>
<organism evidence="1 2">
    <name type="scientific">Archaeoglobus profundus (strain DSM 5631 / JCM 9629 / NBRC 100127 / Av18)</name>
    <dbReference type="NCBI Taxonomy" id="572546"/>
    <lineage>
        <taxon>Archaea</taxon>
        <taxon>Methanobacteriati</taxon>
        <taxon>Methanobacteriota</taxon>
        <taxon>Archaeoglobi</taxon>
        <taxon>Archaeoglobales</taxon>
        <taxon>Archaeoglobaceae</taxon>
        <taxon>Archaeoglobus</taxon>
    </lineage>
</organism>
<dbReference type="GeneID" id="8740400"/>
<reference evidence="1 2" key="1">
    <citation type="journal article" date="2010" name="Stand. Genomic Sci.">
        <title>Complete genome sequence of Archaeoglobus profundus type strain (AV18).</title>
        <authorList>
            <person name="von Jan M."/>
            <person name="Lapidus A."/>
            <person name="Del Rio T.G."/>
            <person name="Copeland A."/>
            <person name="Tice H."/>
            <person name="Cheng J.F."/>
            <person name="Lucas S."/>
            <person name="Chen F."/>
            <person name="Nolan M."/>
            <person name="Goodwin L."/>
            <person name="Han C."/>
            <person name="Pitluck S."/>
            <person name="Liolios K."/>
            <person name="Ivanova N."/>
            <person name="Mavromatis K."/>
            <person name="Ovchinnikova G."/>
            <person name="Chertkov O."/>
            <person name="Pati A."/>
            <person name="Chen A."/>
            <person name="Palaniappan K."/>
            <person name="Land M."/>
            <person name="Hauser L."/>
            <person name="Chang Y.J."/>
            <person name="Jeffries C.D."/>
            <person name="Saunders E."/>
            <person name="Brettin T."/>
            <person name="Detter J.C."/>
            <person name="Chain P."/>
            <person name="Eichinger K."/>
            <person name="Huber H."/>
            <person name="Spring S."/>
            <person name="Rohde M."/>
            <person name="Goker M."/>
            <person name="Wirth R."/>
            <person name="Woyke T."/>
            <person name="Bristow J."/>
            <person name="Eisen J.A."/>
            <person name="Markowitz V."/>
            <person name="Hugenholtz P."/>
            <person name="Kyrpides N.C."/>
            <person name="Klenk H.P."/>
        </authorList>
    </citation>
    <scope>NUCLEOTIDE SEQUENCE [LARGE SCALE GENOMIC DNA]</scope>
    <source>
        <strain evidence="2">DSM 5631 / JCM 9629 / NBRC 100127 / Av18</strain>
    </source>
</reference>
<dbReference type="Proteomes" id="UP000001901">
    <property type="component" value="Chromosome"/>
</dbReference>
<proteinExistence type="predicted"/>
<dbReference type="EMBL" id="CP001857">
    <property type="protein sequence ID" value="ADB58753.1"/>
    <property type="molecule type" value="Genomic_DNA"/>
</dbReference>
<dbReference type="RefSeq" id="WP_012941088.1">
    <property type="nucleotide sequence ID" value="NC_013741.1"/>
</dbReference>
<evidence type="ECO:0000313" key="2">
    <source>
        <dbReference type="Proteomes" id="UP000001901"/>
    </source>
</evidence>
<dbReference type="PaxDb" id="572546-Arcpr_1707"/>
<gene>
    <name evidence="1" type="ordered locus">Arcpr_1707</name>
</gene>
<keyword evidence="2" id="KW-1185">Reference proteome</keyword>
<evidence type="ECO:0000313" key="1">
    <source>
        <dbReference type="EMBL" id="ADB58753.1"/>
    </source>
</evidence>
<dbReference type="STRING" id="572546.Arcpr_1707"/>
<sequence>MLYRQVPVCKNCPYFTGIDLRFKTLNGVMMNFMDIDLVGEIDKRIEFIAEIKRYNNAEYYNSFYMPAHEYVLLKKVAKCLKCDFYFIVFNGSKFFVSEIDRFEDRRKTVVHNGQKCVKFPKSRFRIFDNNHELDLFFFDQYY</sequence>
<dbReference type="AlphaFoldDB" id="D2RF59"/>
<name>D2RF59_ARCPA</name>